<comment type="caution">
    <text evidence="1">The sequence shown here is derived from an EMBL/GenBank/DDBJ whole genome shotgun (WGS) entry which is preliminary data.</text>
</comment>
<organism evidence="1 2">
    <name type="scientific">Clavibacter michiganensis</name>
    <dbReference type="NCBI Taxonomy" id="28447"/>
    <lineage>
        <taxon>Bacteria</taxon>
        <taxon>Bacillati</taxon>
        <taxon>Actinomycetota</taxon>
        <taxon>Actinomycetes</taxon>
        <taxon>Micrococcales</taxon>
        <taxon>Microbacteriaceae</taxon>
        <taxon>Clavibacter</taxon>
    </lineage>
</organism>
<protein>
    <submittedName>
        <fullName evidence="1">Uncharacterized protein</fullName>
    </submittedName>
</protein>
<evidence type="ECO:0000313" key="1">
    <source>
        <dbReference type="EMBL" id="OUE21388.1"/>
    </source>
</evidence>
<dbReference type="AlphaFoldDB" id="A0A251YBD9"/>
<dbReference type="RefSeq" id="WP_086520608.1">
    <property type="nucleotide sequence ID" value="NZ_MDJW01000007.1"/>
</dbReference>
<name>A0A251YBD9_9MICO</name>
<reference evidence="1 2" key="1">
    <citation type="submission" date="2016-08" db="EMBL/GenBank/DDBJ databases">
        <title>Genome sequence of Clavibacter michiganensis spp strain CFBP7494.</title>
        <authorList>
            <person name="Thapa S.P."/>
            <person name="Coaker G."/>
            <person name="Jacques M.-A."/>
        </authorList>
    </citation>
    <scope>NUCLEOTIDE SEQUENCE [LARGE SCALE GENOMIC DNA]</scope>
    <source>
        <strain evidence="1">CFBP7494</strain>
    </source>
</reference>
<gene>
    <name evidence="1" type="ORF">BFL34_00740</name>
</gene>
<proteinExistence type="predicted"/>
<dbReference type="Proteomes" id="UP000194837">
    <property type="component" value="Unassembled WGS sequence"/>
</dbReference>
<dbReference type="EMBL" id="MDJW01000007">
    <property type="protein sequence ID" value="OUE21388.1"/>
    <property type="molecule type" value="Genomic_DNA"/>
</dbReference>
<accession>A0A251YBD9</accession>
<evidence type="ECO:0000313" key="2">
    <source>
        <dbReference type="Proteomes" id="UP000194837"/>
    </source>
</evidence>
<sequence length="154" mass="17420">MWVADDGVFHVEYLWGARDLLSDEASRALHRVPGTTYRALMRDVMDTFSDVSDRLHEVTAWGDQAAFVEEPIPVELLAPIARATTFIEVSQELIHLPHDIDAQWRLDGAGACWDIVSTVSRERRGVGSRVRRLGGRVTSRKRGRLLSLARRRLS</sequence>